<keyword evidence="3" id="KW-0472">Membrane</keyword>
<dbReference type="InterPro" id="IPR050177">
    <property type="entry name" value="Lipid_A_modif_metabolic_enz"/>
</dbReference>
<evidence type="ECO:0000256" key="1">
    <source>
        <dbReference type="ARBA" id="ARBA00009219"/>
    </source>
</evidence>
<dbReference type="SUPFAM" id="SSF51735">
    <property type="entry name" value="NAD(P)-binding Rossmann-fold domains"/>
    <property type="match status" value="1"/>
</dbReference>
<dbReference type="GO" id="GO:0016616">
    <property type="term" value="F:oxidoreductase activity, acting on the CH-OH group of donors, NAD or NADP as acceptor"/>
    <property type="evidence" value="ECO:0007669"/>
    <property type="project" value="InterPro"/>
</dbReference>
<dbReference type="STRING" id="691883.A0A058YZ81"/>
<feature type="transmembrane region" description="Helical" evidence="3">
    <location>
        <begin position="176"/>
        <end position="196"/>
    </location>
</feature>
<reference evidence="5" key="1">
    <citation type="submission" date="2013-04" db="EMBL/GenBank/DDBJ databases">
        <title>The Genome Sequence of Fonticula alba ATCC 38817.</title>
        <authorList>
            <consortium name="The Broad Institute Genomics Platform"/>
            <person name="Russ C."/>
            <person name="Cuomo C."/>
            <person name="Burger G."/>
            <person name="Gray M.W."/>
            <person name="Holland P.W.H."/>
            <person name="King N."/>
            <person name="Lang F.B.F."/>
            <person name="Roger A.J."/>
            <person name="Ruiz-Trillo I."/>
            <person name="Brown M."/>
            <person name="Walker B."/>
            <person name="Young S."/>
            <person name="Zeng Q."/>
            <person name="Gargeya S."/>
            <person name="Fitzgerald M."/>
            <person name="Haas B."/>
            <person name="Abouelleil A."/>
            <person name="Allen A.W."/>
            <person name="Alvarado L."/>
            <person name="Arachchi H.M."/>
            <person name="Berlin A.M."/>
            <person name="Chapman S.B."/>
            <person name="Gainer-Dewar J."/>
            <person name="Goldberg J."/>
            <person name="Griggs A."/>
            <person name="Gujja S."/>
            <person name="Hansen M."/>
            <person name="Howarth C."/>
            <person name="Imamovic A."/>
            <person name="Ireland A."/>
            <person name="Larimer J."/>
            <person name="McCowan C."/>
            <person name="Murphy C."/>
            <person name="Pearson M."/>
            <person name="Poon T.W."/>
            <person name="Priest M."/>
            <person name="Roberts A."/>
            <person name="Saif S."/>
            <person name="Shea T."/>
            <person name="Sisk P."/>
            <person name="Sykes S."/>
            <person name="Wortman J."/>
            <person name="Nusbaum C."/>
            <person name="Birren B."/>
        </authorList>
    </citation>
    <scope>NUCLEOTIDE SEQUENCE [LARGE SCALE GENOMIC DNA]</scope>
    <source>
        <strain evidence="5">ATCC 38817</strain>
    </source>
</reference>
<evidence type="ECO:0000313" key="6">
    <source>
        <dbReference type="Proteomes" id="UP000030693"/>
    </source>
</evidence>
<dbReference type="Pfam" id="PF01073">
    <property type="entry name" value="3Beta_HSD"/>
    <property type="match status" value="1"/>
</dbReference>
<evidence type="ECO:0000256" key="3">
    <source>
        <dbReference type="SAM" id="Phobius"/>
    </source>
</evidence>
<evidence type="ECO:0000256" key="2">
    <source>
        <dbReference type="ARBA" id="ARBA00023002"/>
    </source>
</evidence>
<dbReference type="Gene3D" id="3.40.50.720">
    <property type="entry name" value="NAD(P)-binding Rossmann-like Domain"/>
    <property type="match status" value="1"/>
</dbReference>
<dbReference type="PANTHER" id="PTHR43245">
    <property type="entry name" value="BIFUNCTIONAL POLYMYXIN RESISTANCE PROTEIN ARNA"/>
    <property type="match status" value="1"/>
</dbReference>
<protein>
    <recommendedName>
        <fullName evidence="4">3-beta hydroxysteroid dehydrogenase/isomerase domain-containing protein</fullName>
    </recommendedName>
</protein>
<dbReference type="PANTHER" id="PTHR43245:SF51">
    <property type="entry name" value="SHORT CHAIN DEHYDROGENASE_REDUCTASE FAMILY 42E, MEMBER 2"/>
    <property type="match status" value="1"/>
</dbReference>
<keyword evidence="3" id="KW-1133">Transmembrane helix</keyword>
<dbReference type="InterPro" id="IPR036291">
    <property type="entry name" value="NAD(P)-bd_dom_sf"/>
</dbReference>
<dbReference type="EMBL" id="KK198001">
    <property type="protein sequence ID" value="KCV67299.1"/>
    <property type="molecule type" value="Genomic_DNA"/>
</dbReference>
<dbReference type="GeneID" id="20531007"/>
<sequence>ALLRAVNIDGAKVINEACKQAGVERLVLTSSCSVLWSGDNLLNADETFPYAHSPFDPYTATKIEQERITLAANDPAGKFRTAAIRPHTIYGPRDKIFSSMAQRAHDNNLKFAIGNGKNLVDFTFVSNVVYGHFLATEHLERGGIACGKAFNVTDDEHMPFWEFSNRILRKMNKPEIAYYMNFHLILFVATVVNFFVQLLKPVVKLNVTFSPHVVRLVGTDHTYNITRAKKELGYRPLVSTQEGIEICLNAMKF</sequence>
<evidence type="ECO:0000313" key="5">
    <source>
        <dbReference type="EMBL" id="KCV67299.1"/>
    </source>
</evidence>
<keyword evidence="3" id="KW-0812">Transmembrane</keyword>
<dbReference type="RefSeq" id="XP_009498297.1">
    <property type="nucleotide sequence ID" value="XM_009500022.1"/>
</dbReference>
<dbReference type="OrthoDB" id="10262413at2759"/>
<dbReference type="GO" id="GO:0006694">
    <property type="term" value="P:steroid biosynthetic process"/>
    <property type="evidence" value="ECO:0007669"/>
    <property type="project" value="InterPro"/>
</dbReference>
<dbReference type="InterPro" id="IPR002225">
    <property type="entry name" value="3Beta_OHSteriod_DH/Estase"/>
</dbReference>
<evidence type="ECO:0000259" key="4">
    <source>
        <dbReference type="Pfam" id="PF01073"/>
    </source>
</evidence>
<organism evidence="5">
    <name type="scientific">Fonticula alba</name>
    <name type="common">Slime mold</name>
    <dbReference type="NCBI Taxonomy" id="691883"/>
    <lineage>
        <taxon>Eukaryota</taxon>
        <taxon>Rotosphaerida</taxon>
        <taxon>Fonticulaceae</taxon>
        <taxon>Fonticula</taxon>
    </lineage>
</organism>
<feature type="non-terminal residue" evidence="5">
    <location>
        <position position="1"/>
    </location>
</feature>
<keyword evidence="2" id="KW-0560">Oxidoreductase</keyword>
<comment type="similarity">
    <text evidence="1">Belongs to the 3-beta-HSD family.</text>
</comment>
<feature type="domain" description="3-beta hydroxysteroid dehydrogenase/isomerase" evidence="4">
    <location>
        <begin position="5"/>
        <end position="172"/>
    </location>
</feature>
<accession>A0A058YZ81</accession>
<name>A0A058YZ81_FONAL</name>
<dbReference type="eggNOG" id="KOG1430">
    <property type="taxonomic scope" value="Eukaryota"/>
</dbReference>
<dbReference type="AlphaFoldDB" id="A0A058YZ81"/>
<dbReference type="OMA" id="LTYGECD"/>
<gene>
    <name evidence="5" type="ORF">H696_06282</name>
</gene>
<dbReference type="Proteomes" id="UP000030693">
    <property type="component" value="Unassembled WGS sequence"/>
</dbReference>
<keyword evidence="6" id="KW-1185">Reference proteome</keyword>
<proteinExistence type="inferred from homology"/>